<dbReference type="EMBL" id="JASPKY010000506">
    <property type="protein sequence ID" value="KAK9694645.1"/>
    <property type="molecule type" value="Genomic_DNA"/>
</dbReference>
<sequence length="108" mass="12570">MKIPREQFSSTLMPFVSSVRERDRCSTRRRRISPNYSSLLETQEEYEDLGDHPDLESDAPTEYSPHETDSELSDDCEDDIVKNILNEHRYVGEDIVTSWNAHPSRPNV</sequence>
<comment type="caution">
    <text evidence="2">The sequence shown here is derived from an EMBL/GenBank/DDBJ whole genome shotgun (WGS) entry which is preliminary data.</text>
</comment>
<reference evidence="2 3" key="1">
    <citation type="journal article" date="2024" name="BMC Genomics">
        <title>De novo assembly and annotation of Popillia japonica's genome with initial clues to its potential as an invasive pest.</title>
        <authorList>
            <person name="Cucini C."/>
            <person name="Boschi S."/>
            <person name="Funari R."/>
            <person name="Cardaioli E."/>
            <person name="Iannotti N."/>
            <person name="Marturano G."/>
            <person name="Paoli F."/>
            <person name="Bruttini M."/>
            <person name="Carapelli A."/>
            <person name="Frati F."/>
            <person name="Nardi F."/>
        </authorList>
    </citation>
    <scope>NUCLEOTIDE SEQUENCE [LARGE SCALE GENOMIC DNA]</scope>
    <source>
        <strain evidence="2">DMR45628</strain>
    </source>
</reference>
<accession>A0AAW1IWV0</accession>
<dbReference type="AlphaFoldDB" id="A0AAW1IWV0"/>
<feature type="region of interest" description="Disordered" evidence="1">
    <location>
        <begin position="23"/>
        <end position="75"/>
    </location>
</feature>
<evidence type="ECO:0000313" key="3">
    <source>
        <dbReference type="Proteomes" id="UP001458880"/>
    </source>
</evidence>
<evidence type="ECO:0000313" key="2">
    <source>
        <dbReference type="EMBL" id="KAK9694645.1"/>
    </source>
</evidence>
<organism evidence="2 3">
    <name type="scientific">Popillia japonica</name>
    <name type="common">Japanese beetle</name>
    <dbReference type="NCBI Taxonomy" id="7064"/>
    <lineage>
        <taxon>Eukaryota</taxon>
        <taxon>Metazoa</taxon>
        <taxon>Ecdysozoa</taxon>
        <taxon>Arthropoda</taxon>
        <taxon>Hexapoda</taxon>
        <taxon>Insecta</taxon>
        <taxon>Pterygota</taxon>
        <taxon>Neoptera</taxon>
        <taxon>Endopterygota</taxon>
        <taxon>Coleoptera</taxon>
        <taxon>Polyphaga</taxon>
        <taxon>Scarabaeiformia</taxon>
        <taxon>Scarabaeidae</taxon>
        <taxon>Rutelinae</taxon>
        <taxon>Popillia</taxon>
    </lineage>
</organism>
<dbReference type="Proteomes" id="UP001458880">
    <property type="component" value="Unassembled WGS sequence"/>
</dbReference>
<name>A0AAW1IWV0_POPJA</name>
<proteinExistence type="predicted"/>
<gene>
    <name evidence="2" type="ORF">QE152_g33394</name>
</gene>
<protein>
    <submittedName>
        <fullName evidence="2">Uncharacterized protein</fullName>
    </submittedName>
</protein>
<evidence type="ECO:0000256" key="1">
    <source>
        <dbReference type="SAM" id="MobiDB-lite"/>
    </source>
</evidence>
<keyword evidence="3" id="KW-1185">Reference proteome</keyword>